<evidence type="ECO:0000256" key="3">
    <source>
        <dbReference type="ARBA" id="ARBA00023163"/>
    </source>
</evidence>
<dbReference type="InterPro" id="IPR046348">
    <property type="entry name" value="SIS_dom_sf"/>
</dbReference>
<feature type="domain" description="SIS" evidence="5">
    <location>
        <begin position="130"/>
        <end position="270"/>
    </location>
</feature>
<dbReference type="Proteomes" id="UP000183255">
    <property type="component" value="Unassembled WGS sequence"/>
</dbReference>
<keyword evidence="2 6" id="KW-0238">DNA-binding</keyword>
<protein>
    <submittedName>
        <fullName evidence="6">DNA-binding transcriptional regulator, MurR/RpiR family, contains HTH and SIS domains</fullName>
    </submittedName>
</protein>
<dbReference type="GO" id="GO:0003677">
    <property type="term" value="F:DNA binding"/>
    <property type="evidence" value="ECO:0007669"/>
    <property type="project" value="UniProtKB-KW"/>
</dbReference>
<dbReference type="SUPFAM" id="SSF46689">
    <property type="entry name" value="Homeodomain-like"/>
    <property type="match status" value="1"/>
</dbReference>
<dbReference type="InterPro" id="IPR009057">
    <property type="entry name" value="Homeodomain-like_sf"/>
</dbReference>
<sequence>MNKFDTRGNNTETIDRIIAYYNSYSAVEKRIADYILSHQDEIAGLTTVELSERCETSPASIIRFSKAIGFRGYNELKYYMENQILSSYGIEQAIDEEDDIAKIKQKFAKINQMIIDDTMQMIDNQEMEKAIDAITSARRILIIGEGGSGSICFSTYNLLLQLGLPCVVETDAFLQVMAATHLTEEDVVIAIIHSGRTKNTLDSMRQARRNGAKIICITGYQKTPMSDEADILLFSTSRETLSLSDVPAARISELCVIGVLQLGILAKDFENYSKNNEKSKEAYSLKRV</sequence>
<dbReference type="InterPro" id="IPR047640">
    <property type="entry name" value="RpiR-like"/>
</dbReference>
<dbReference type="Gene3D" id="3.40.50.10490">
    <property type="entry name" value="Glucose-6-phosphate isomerase like protein, domain 1"/>
    <property type="match status" value="1"/>
</dbReference>
<proteinExistence type="predicted"/>
<dbReference type="InterPro" id="IPR001347">
    <property type="entry name" value="SIS_dom"/>
</dbReference>
<evidence type="ECO:0000256" key="1">
    <source>
        <dbReference type="ARBA" id="ARBA00023015"/>
    </source>
</evidence>
<dbReference type="InterPro" id="IPR036388">
    <property type="entry name" value="WH-like_DNA-bd_sf"/>
</dbReference>
<accession>A0A1G8Q507</accession>
<dbReference type="GO" id="GO:0003700">
    <property type="term" value="F:DNA-binding transcription factor activity"/>
    <property type="evidence" value="ECO:0007669"/>
    <property type="project" value="InterPro"/>
</dbReference>
<dbReference type="SUPFAM" id="SSF53697">
    <property type="entry name" value="SIS domain"/>
    <property type="match status" value="1"/>
</dbReference>
<evidence type="ECO:0000256" key="2">
    <source>
        <dbReference type="ARBA" id="ARBA00023125"/>
    </source>
</evidence>
<feature type="domain" description="HTH rpiR-type" evidence="4">
    <location>
        <begin position="11"/>
        <end position="87"/>
    </location>
</feature>
<dbReference type="PANTHER" id="PTHR30514">
    <property type="entry name" value="GLUCOKINASE"/>
    <property type="match status" value="1"/>
</dbReference>
<evidence type="ECO:0000313" key="6">
    <source>
        <dbReference type="EMBL" id="SDI99844.1"/>
    </source>
</evidence>
<dbReference type="RefSeq" id="WP_031576848.1">
    <property type="nucleotide sequence ID" value="NZ_FNDZ01000006.1"/>
</dbReference>
<keyword evidence="3" id="KW-0804">Transcription</keyword>
<dbReference type="InterPro" id="IPR035472">
    <property type="entry name" value="RpiR-like_SIS"/>
</dbReference>
<dbReference type="GO" id="GO:0097367">
    <property type="term" value="F:carbohydrate derivative binding"/>
    <property type="evidence" value="ECO:0007669"/>
    <property type="project" value="InterPro"/>
</dbReference>
<dbReference type="PANTHER" id="PTHR30514:SF1">
    <property type="entry name" value="HTH-TYPE TRANSCRIPTIONAL REGULATOR HEXR-RELATED"/>
    <property type="match status" value="1"/>
</dbReference>
<name>A0A1G8Q507_9CLOT</name>
<keyword evidence="1" id="KW-0805">Transcription regulation</keyword>
<dbReference type="GO" id="GO:1901135">
    <property type="term" value="P:carbohydrate derivative metabolic process"/>
    <property type="evidence" value="ECO:0007669"/>
    <property type="project" value="InterPro"/>
</dbReference>
<dbReference type="Pfam" id="PF01380">
    <property type="entry name" value="SIS"/>
    <property type="match status" value="1"/>
</dbReference>
<dbReference type="AlphaFoldDB" id="A0A1G8Q507"/>
<dbReference type="CDD" id="cd05013">
    <property type="entry name" value="SIS_RpiR"/>
    <property type="match status" value="1"/>
</dbReference>
<dbReference type="Pfam" id="PF01418">
    <property type="entry name" value="HTH_6"/>
    <property type="match status" value="1"/>
</dbReference>
<evidence type="ECO:0000259" key="4">
    <source>
        <dbReference type="PROSITE" id="PS51071"/>
    </source>
</evidence>
<evidence type="ECO:0000313" key="7">
    <source>
        <dbReference type="Proteomes" id="UP000183255"/>
    </source>
</evidence>
<organism evidence="6 7">
    <name type="scientific">Proteiniclasticum ruminis</name>
    <dbReference type="NCBI Taxonomy" id="398199"/>
    <lineage>
        <taxon>Bacteria</taxon>
        <taxon>Bacillati</taxon>
        <taxon>Bacillota</taxon>
        <taxon>Clostridia</taxon>
        <taxon>Eubacteriales</taxon>
        <taxon>Clostridiaceae</taxon>
        <taxon>Proteiniclasticum</taxon>
    </lineage>
</organism>
<gene>
    <name evidence="6" type="ORF">SAMN05421804_10637</name>
</gene>
<reference evidence="6 7" key="1">
    <citation type="submission" date="2016-10" db="EMBL/GenBank/DDBJ databases">
        <authorList>
            <person name="de Groot N.N."/>
        </authorList>
    </citation>
    <scope>NUCLEOTIDE SEQUENCE [LARGE SCALE GENOMIC DNA]</scope>
    <source>
        <strain evidence="6 7">CGMCC 1.5058</strain>
    </source>
</reference>
<dbReference type="PROSITE" id="PS51071">
    <property type="entry name" value="HTH_RPIR"/>
    <property type="match status" value="1"/>
</dbReference>
<dbReference type="EMBL" id="FNDZ01000006">
    <property type="protein sequence ID" value="SDI99844.1"/>
    <property type="molecule type" value="Genomic_DNA"/>
</dbReference>
<dbReference type="InterPro" id="IPR000281">
    <property type="entry name" value="HTH_RpiR"/>
</dbReference>
<dbReference type="Gene3D" id="1.10.10.10">
    <property type="entry name" value="Winged helix-like DNA-binding domain superfamily/Winged helix DNA-binding domain"/>
    <property type="match status" value="1"/>
</dbReference>
<evidence type="ECO:0000259" key="5">
    <source>
        <dbReference type="PROSITE" id="PS51464"/>
    </source>
</evidence>
<dbReference type="PROSITE" id="PS51464">
    <property type="entry name" value="SIS"/>
    <property type="match status" value="1"/>
</dbReference>